<keyword evidence="5 7" id="KW-0472">Membrane</keyword>
<evidence type="ECO:0000256" key="1">
    <source>
        <dbReference type="ARBA" id="ARBA00004370"/>
    </source>
</evidence>
<dbReference type="InterPro" id="IPR000014">
    <property type="entry name" value="PAS"/>
</dbReference>
<dbReference type="InterPro" id="IPR029787">
    <property type="entry name" value="Nucleotide_cyclase"/>
</dbReference>
<reference evidence="10" key="1">
    <citation type="submission" date="2016-10" db="EMBL/GenBank/DDBJ databases">
        <authorList>
            <person name="Benchimol M."/>
            <person name="Almeida L.G."/>
            <person name="Vasconcelos A.T."/>
            <person name="Perreira-Neves A."/>
            <person name="Rosa I.A."/>
            <person name="Tasca T."/>
            <person name="Bogo M.R."/>
            <person name="de Souza W."/>
        </authorList>
    </citation>
    <scope>NUCLEOTIDE SEQUENCE [LARGE SCALE GENOMIC DNA]</scope>
    <source>
        <strain evidence="10">K</strain>
    </source>
</reference>
<evidence type="ECO:0000313" key="11">
    <source>
        <dbReference type="Proteomes" id="UP000179807"/>
    </source>
</evidence>
<evidence type="ECO:0000256" key="2">
    <source>
        <dbReference type="ARBA" id="ARBA00022692"/>
    </source>
</evidence>
<dbReference type="GeneID" id="94824875"/>
<dbReference type="SUPFAM" id="SSF55073">
    <property type="entry name" value="Nucleotide cyclase"/>
    <property type="match status" value="1"/>
</dbReference>
<proteinExistence type="predicted"/>
<feature type="transmembrane region" description="Helical" evidence="7">
    <location>
        <begin position="1047"/>
        <end position="1070"/>
    </location>
</feature>
<dbReference type="GO" id="GO:0007168">
    <property type="term" value="P:receptor guanylyl cyclase signaling pathway"/>
    <property type="evidence" value="ECO:0007669"/>
    <property type="project" value="TreeGrafter"/>
</dbReference>
<feature type="transmembrane region" description="Helical" evidence="7">
    <location>
        <begin position="980"/>
        <end position="1002"/>
    </location>
</feature>
<dbReference type="EMBL" id="MLAK01000815">
    <property type="protein sequence ID" value="OHT03849.1"/>
    <property type="molecule type" value="Genomic_DNA"/>
</dbReference>
<dbReference type="SMART" id="SM00044">
    <property type="entry name" value="CYCc"/>
    <property type="match status" value="1"/>
</dbReference>
<feature type="transmembrane region" description="Helical" evidence="7">
    <location>
        <begin position="247"/>
        <end position="265"/>
    </location>
</feature>
<dbReference type="PANTHER" id="PTHR11920">
    <property type="entry name" value="GUANYLYL CYCLASE"/>
    <property type="match status" value="1"/>
</dbReference>
<dbReference type="GO" id="GO:0000166">
    <property type="term" value="F:nucleotide binding"/>
    <property type="evidence" value="ECO:0007669"/>
    <property type="project" value="UniProtKB-KW"/>
</dbReference>
<feature type="transmembrane region" description="Helical" evidence="7">
    <location>
        <begin position="1258"/>
        <end position="1282"/>
    </location>
</feature>
<keyword evidence="2 7" id="KW-0812">Transmembrane</keyword>
<feature type="domain" description="PAS" evidence="8">
    <location>
        <begin position="1329"/>
        <end position="1392"/>
    </location>
</feature>
<evidence type="ECO:0000256" key="4">
    <source>
        <dbReference type="ARBA" id="ARBA00022989"/>
    </source>
</evidence>
<feature type="transmembrane region" description="Helical" evidence="7">
    <location>
        <begin position="385"/>
        <end position="409"/>
    </location>
</feature>
<evidence type="ECO:0000256" key="3">
    <source>
        <dbReference type="ARBA" id="ARBA00022741"/>
    </source>
</evidence>
<protein>
    <submittedName>
        <fullName evidence="10">Adenylate and Guanylate cyclase catalytic domain containing protein</fullName>
    </submittedName>
</protein>
<gene>
    <name evidence="10" type="ORF">TRFO_01569</name>
</gene>
<dbReference type="PROSITE" id="PS50112">
    <property type="entry name" value="PAS"/>
    <property type="match status" value="1"/>
</dbReference>
<dbReference type="GO" id="GO:0001653">
    <property type="term" value="F:peptide receptor activity"/>
    <property type="evidence" value="ECO:0007669"/>
    <property type="project" value="TreeGrafter"/>
</dbReference>
<feature type="transmembrane region" description="Helical" evidence="7">
    <location>
        <begin position="755"/>
        <end position="777"/>
    </location>
</feature>
<comment type="caution">
    <text evidence="10">The sequence shown here is derived from an EMBL/GenBank/DDBJ whole genome shotgun (WGS) entry which is preliminary data.</text>
</comment>
<dbReference type="InterPro" id="IPR001054">
    <property type="entry name" value="A/G_cyclase"/>
</dbReference>
<dbReference type="Pfam" id="PF13426">
    <property type="entry name" value="PAS_9"/>
    <property type="match status" value="1"/>
</dbReference>
<keyword evidence="11" id="KW-1185">Reference proteome</keyword>
<organism evidence="10 11">
    <name type="scientific">Tritrichomonas foetus</name>
    <dbReference type="NCBI Taxonomy" id="1144522"/>
    <lineage>
        <taxon>Eukaryota</taxon>
        <taxon>Metamonada</taxon>
        <taxon>Parabasalia</taxon>
        <taxon>Tritrichomonadida</taxon>
        <taxon>Tritrichomonadidae</taxon>
        <taxon>Tritrichomonas</taxon>
    </lineage>
</organism>
<evidence type="ECO:0000256" key="7">
    <source>
        <dbReference type="SAM" id="Phobius"/>
    </source>
</evidence>
<feature type="transmembrane region" description="Helical" evidence="7">
    <location>
        <begin position="214"/>
        <end position="235"/>
    </location>
</feature>
<dbReference type="Proteomes" id="UP000179807">
    <property type="component" value="Unassembled WGS sequence"/>
</dbReference>
<dbReference type="GO" id="GO:0004383">
    <property type="term" value="F:guanylate cyclase activity"/>
    <property type="evidence" value="ECO:0007669"/>
    <property type="project" value="TreeGrafter"/>
</dbReference>
<dbReference type="Gene3D" id="3.30.70.1230">
    <property type="entry name" value="Nucleotide cyclase"/>
    <property type="match status" value="1"/>
</dbReference>
<dbReference type="VEuPathDB" id="TrichDB:TRFO_01569"/>
<name>A0A1J4JXH1_9EUKA</name>
<evidence type="ECO:0000256" key="5">
    <source>
        <dbReference type="ARBA" id="ARBA00023136"/>
    </source>
</evidence>
<dbReference type="GO" id="GO:0005886">
    <property type="term" value="C:plasma membrane"/>
    <property type="evidence" value="ECO:0007669"/>
    <property type="project" value="TreeGrafter"/>
</dbReference>
<feature type="transmembrane region" description="Helical" evidence="7">
    <location>
        <begin position="45"/>
        <end position="66"/>
    </location>
</feature>
<evidence type="ECO:0000259" key="8">
    <source>
        <dbReference type="PROSITE" id="PS50112"/>
    </source>
</evidence>
<keyword evidence="4 7" id="KW-1133">Transmembrane helix</keyword>
<feature type="domain" description="Guanylate cyclase" evidence="9">
    <location>
        <begin position="1485"/>
        <end position="1617"/>
    </location>
</feature>
<accession>A0A1J4JXH1</accession>
<keyword evidence="6" id="KW-0456">Lyase</keyword>
<feature type="transmembrane region" description="Helical" evidence="7">
    <location>
        <begin position="415"/>
        <end position="435"/>
    </location>
</feature>
<evidence type="ECO:0000259" key="9">
    <source>
        <dbReference type="PROSITE" id="PS50125"/>
    </source>
</evidence>
<dbReference type="InterPro" id="IPR050401">
    <property type="entry name" value="Cyclic_nucleotide_synthase"/>
</dbReference>
<feature type="transmembrane region" description="Helical" evidence="7">
    <location>
        <begin position="329"/>
        <end position="348"/>
    </location>
</feature>
<dbReference type="GO" id="GO:0035556">
    <property type="term" value="P:intracellular signal transduction"/>
    <property type="evidence" value="ECO:0007669"/>
    <property type="project" value="InterPro"/>
</dbReference>
<sequence length="1677" mass="190728">MNAPDPSLISKSQSASSTGGGVVGELLRKSQESVFFQLIDQLSTYVLVPSFIHAFFAVVVAIQILYASLWPSFSPLFNSSQTDFFGYFRAVACFSQVTNFNAFVYGVNNTDVNDTNLTVESSIYFMNNKNFQNSNYHNQSGMNPYKTQNEVNAKEFTANSLHNYKNENNYYNHSNNAVHSNFDSRNTFLEDPSEEEEGSQSIIVSEGIYCLYPFIAYSIVFVIVLATFVLQIACFNKIRRFYSKTLFPTRILLSLVPSVMILPLANFVGEMFMFIIKKNTQSPIYIVFFVLGIIELVFFCIIFAYTNLFFGISPYLDAHSPFVSMNNDFYVRLIGITPAFILVNNILYRYSPWILHPVIILHLAFNIFMFITITYRPFIRRNGNIFFMGIILACILNNIMRLILIFVAISNTIGLILFFVFLFGGFATSVIFYIVQEKKICKNLANFTDTLTDDEKKQLFKDLGIEKSLNKMIMYLDYVWGNQFIPLLNCSTFIYSILSCNNICATIHVMKTMIFLPSNGNKINLIMNETLKKRNLSCVYRFFLFQVQKVKMTRQSSTSTLAIEKLKTLKQTTKDLETRIKGFFTRNDANIMLLLNYSNDTKKAKSLWDEVLRSYPNSIPHIDESVHFQVECTTDFIEAIRLSHRGNMIESGRNYNVDTCYRHFVMTFPQFLKKNIIDMKGNFIKISRGKKSGSVSSTSINNSSSQGISMTSSSSAQLDLQVEECIGKNLLKNARVRLALQRATQNRKADIFTSVIWIVLILFALGIGCFFFLYFYFDSYFDTRGENTDRMELSNGVRINLYGTSFSNLYYWGNFTNAIDESSFSRAFERTDDPDVYFFPPDSQMDWEWKAVYFSINARLKLRNLLLEVSEMALDKIDVYKYAQCLFEEIIPISYCNHGAPVNYSIKANLKTIVPFLLMEMTMFSTFDPNIWWLSSPDVCNVWSSMGLMWEGFEHIRQTLTSYGNAEMVKTKNILTYMQIAFPLGYGVITVVLFTIFTLLYIKEINKFTELIIKLPTVVKQEACRPLRKDHEDDSSSEEQNESLSSFSLPVVLVVIIDLLFIINALLMMFQIDGVTTTNQNYNYLLVWTADSRVRKCLVLELVYWLFNMILLENPLVKDTKIINSTHMEYLATLDFEKLDSATTSLMTSTKGNPSSIGIDDEIDQLTLLETCEANANSSDLHDQYRCSSAQHQINTLLGYATQMMLNISIYHGNINETIPIHAYHLATSHLIPKLIQIDDRYNYLSEYYKETFESNQLTFLICEIVVTVFIFSLISYLIMILNNCYSVVLTILRRISPASIVSTDELIGYLLNESKRNKEVEMTEDQGVIHHSKDTIVCLNPTGVIEITNPALTKTFGFTPEQLLGQSIETIFSLDNKVAIMNQLELMKHKQSSMIYECHMTCLADDDSEIQCAITIMGMENSAGDVTGFVVILKDESELVKKQGVAEEAKKRSETLLYQILPRDIVIRLNQGEKDISFSVPSATIMFIDIVKFSEYAASLSPSEIMSNLSLVFAGFDENIGKYPLLIKIKLIGDVYMCAGGLFTPDEPPQAHADQMIKMALDSLQTIDDVNVKLNTLLNVRIGINTGGPLIAGVLGTDKPTFDIIGDPINIASRLQSTDYPGKIQISQATFDLVKGSDYSIEPRGEVYLKGKGKQPAYFISPVKTISYVMSSSDIL</sequence>
<dbReference type="InterPro" id="IPR035965">
    <property type="entry name" value="PAS-like_dom_sf"/>
</dbReference>
<dbReference type="PANTHER" id="PTHR11920:SF335">
    <property type="entry name" value="GUANYLATE CYCLASE"/>
    <property type="match status" value="1"/>
</dbReference>
<dbReference type="NCBIfam" id="TIGR00229">
    <property type="entry name" value="sensory_box"/>
    <property type="match status" value="1"/>
</dbReference>
<dbReference type="SMART" id="SM00091">
    <property type="entry name" value="PAS"/>
    <property type="match status" value="1"/>
</dbReference>
<dbReference type="CDD" id="cd00130">
    <property type="entry name" value="PAS"/>
    <property type="match status" value="1"/>
</dbReference>
<dbReference type="OrthoDB" id="6127067at2759"/>
<feature type="transmembrane region" description="Helical" evidence="7">
    <location>
        <begin position="285"/>
        <end position="308"/>
    </location>
</feature>
<evidence type="ECO:0000256" key="6">
    <source>
        <dbReference type="ARBA" id="ARBA00023239"/>
    </source>
</evidence>
<dbReference type="Pfam" id="PF00211">
    <property type="entry name" value="Guanylate_cyc"/>
    <property type="match status" value="1"/>
</dbReference>
<evidence type="ECO:0000313" key="10">
    <source>
        <dbReference type="EMBL" id="OHT03849.1"/>
    </source>
</evidence>
<dbReference type="Gene3D" id="3.30.450.20">
    <property type="entry name" value="PAS domain"/>
    <property type="match status" value="1"/>
</dbReference>
<dbReference type="RefSeq" id="XP_068356985.1">
    <property type="nucleotide sequence ID" value="XM_068490171.1"/>
</dbReference>
<comment type="subcellular location">
    <subcellularLocation>
        <location evidence="1">Membrane</location>
    </subcellularLocation>
</comment>
<dbReference type="SUPFAM" id="SSF55785">
    <property type="entry name" value="PYP-like sensor domain (PAS domain)"/>
    <property type="match status" value="1"/>
</dbReference>
<feature type="transmembrane region" description="Helical" evidence="7">
    <location>
        <begin position="354"/>
        <end position="373"/>
    </location>
</feature>
<dbReference type="GO" id="GO:0004016">
    <property type="term" value="F:adenylate cyclase activity"/>
    <property type="evidence" value="ECO:0007669"/>
    <property type="project" value="TreeGrafter"/>
</dbReference>
<dbReference type="PROSITE" id="PS50125">
    <property type="entry name" value="GUANYLATE_CYCLASE_2"/>
    <property type="match status" value="1"/>
</dbReference>
<keyword evidence="3" id="KW-0547">Nucleotide-binding</keyword>
<dbReference type="CDD" id="cd07302">
    <property type="entry name" value="CHD"/>
    <property type="match status" value="1"/>
</dbReference>